<proteinExistence type="predicted"/>
<dbReference type="AlphaFoldDB" id="A0A8H9N3L1"/>
<organism evidence="1">
    <name type="scientific">Vibrio vulnificus</name>
    <dbReference type="NCBI Taxonomy" id="672"/>
    <lineage>
        <taxon>Bacteria</taxon>
        <taxon>Pseudomonadati</taxon>
        <taxon>Pseudomonadota</taxon>
        <taxon>Gammaproteobacteria</taxon>
        <taxon>Vibrionales</taxon>
        <taxon>Vibrionaceae</taxon>
        <taxon>Vibrio</taxon>
    </lineage>
</organism>
<accession>A0A8H9N3L1</accession>
<protein>
    <submittedName>
        <fullName evidence="1">Uncharacterized protein</fullName>
    </submittedName>
</protein>
<name>A0A8H9N3L1_VIBVL</name>
<evidence type="ECO:0000313" key="1">
    <source>
        <dbReference type="EMBL" id="HAS8542149.1"/>
    </source>
</evidence>
<reference evidence="1" key="2">
    <citation type="submission" date="2019-01" db="EMBL/GenBank/DDBJ databases">
        <authorList>
            <consortium name="NCBI Pathogen Detection Project"/>
        </authorList>
    </citation>
    <scope>NUCLEOTIDE SEQUENCE</scope>
    <source>
        <strain evidence="1">BCW_3452</strain>
    </source>
</reference>
<gene>
    <name evidence="1" type="ORF">I7730_20380</name>
</gene>
<dbReference type="EMBL" id="DACRBY010000032">
    <property type="protein sequence ID" value="HAS8542149.1"/>
    <property type="molecule type" value="Genomic_DNA"/>
</dbReference>
<comment type="caution">
    <text evidence="1">The sequence shown here is derived from an EMBL/GenBank/DDBJ whole genome shotgun (WGS) entry which is preliminary data.</text>
</comment>
<reference evidence="1" key="1">
    <citation type="journal article" date="2018" name="Genome Biol.">
        <title>SKESA: strategic k-mer extension for scrupulous assemblies.</title>
        <authorList>
            <person name="Souvorov A."/>
            <person name="Agarwala R."/>
            <person name="Lipman D.J."/>
        </authorList>
    </citation>
    <scope>NUCLEOTIDE SEQUENCE</scope>
    <source>
        <strain evidence="1">BCW_3452</strain>
    </source>
</reference>
<dbReference type="Proteomes" id="UP000863257">
    <property type="component" value="Unassembled WGS sequence"/>
</dbReference>
<sequence length="208" mass="23822">MNTKVTELKRRQERIQACVDHSINGIIVANTTEELPKIDTSSVSLTLRAISRFMRTITLDETPSVELAEKLIKEKKNKQAVFMLQDLLKSQKVIAAGFRLGRVFLTGLRSKAGSVEYAHPKNSLTYLSYCKKNGIREAGYYLGLLFNKFKQYDKARVQFELRHKEGCARSTAELILMYQREVCKTSDNRKLQVLNQKIAALRADLNYK</sequence>